<dbReference type="Proteomes" id="UP000037923">
    <property type="component" value="Unassembled WGS sequence"/>
</dbReference>
<dbReference type="RefSeq" id="XP_015651713.1">
    <property type="nucleotide sequence ID" value="XM_015809673.1"/>
</dbReference>
<sequence length="187" mass="21602">MHDQNCAISVRARPAPPILSLFTPHFYFSFFQFPFTDCCSSDCCLLLFFVLFFALSPLWRAVCGPFVDPPLLLLPHTTRCRCVFVRCREAGLRWGRRRLASRDACGFLFRPKSFARTASARWRSTTSFLRRSYLSSPLPPCFALYPQATDAYPLHLTVKKGEGEHLKRMCRTGRILFFLLEKVFLLC</sequence>
<dbReference type="GeneID" id="26910266"/>
<evidence type="ECO:0000313" key="2">
    <source>
        <dbReference type="Proteomes" id="UP000037923"/>
    </source>
</evidence>
<reference evidence="1 2" key="1">
    <citation type="submission" date="2015-07" db="EMBL/GenBank/DDBJ databases">
        <title>High-quality genome of monoxenous trypanosomatid Leptomonas pyrrhocoris.</title>
        <authorList>
            <person name="Flegontov P."/>
            <person name="Butenko A."/>
            <person name="Firsov S."/>
            <person name="Vlcek C."/>
            <person name="Logacheva M.D."/>
            <person name="Field M."/>
            <person name="Filatov D."/>
            <person name="Flegontova O."/>
            <person name="Gerasimov E."/>
            <person name="Jackson A.P."/>
            <person name="Kelly S."/>
            <person name="Opperdoes F."/>
            <person name="O'Reilly A."/>
            <person name="Votypka J."/>
            <person name="Yurchenko V."/>
            <person name="Lukes J."/>
        </authorList>
    </citation>
    <scope>NUCLEOTIDE SEQUENCE [LARGE SCALE GENOMIC DNA]</scope>
    <source>
        <strain evidence="1">H10</strain>
    </source>
</reference>
<name>A0A0N0VCR3_LEPPY</name>
<evidence type="ECO:0000313" key="1">
    <source>
        <dbReference type="EMBL" id="KPA73274.1"/>
    </source>
</evidence>
<dbReference type="EMBL" id="LGTL01000038">
    <property type="protein sequence ID" value="KPA73274.1"/>
    <property type="molecule type" value="Genomic_DNA"/>
</dbReference>
<gene>
    <name evidence="1" type="ORF">ABB37_09986</name>
</gene>
<keyword evidence="2" id="KW-1185">Reference proteome</keyword>
<dbReference type="AlphaFoldDB" id="A0A0N0VCR3"/>
<dbReference type="VEuPathDB" id="TriTrypDB:LpyrH10_38_0250"/>
<proteinExistence type="predicted"/>
<organism evidence="1 2">
    <name type="scientific">Leptomonas pyrrhocoris</name>
    <name type="common">Firebug parasite</name>
    <dbReference type="NCBI Taxonomy" id="157538"/>
    <lineage>
        <taxon>Eukaryota</taxon>
        <taxon>Discoba</taxon>
        <taxon>Euglenozoa</taxon>
        <taxon>Kinetoplastea</taxon>
        <taxon>Metakinetoplastina</taxon>
        <taxon>Trypanosomatida</taxon>
        <taxon>Trypanosomatidae</taxon>
        <taxon>Leishmaniinae</taxon>
        <taxon>Leptomonas</taxon>
    </lineage>
</organism>
<accession>A0A0N0VCR3</accession>
<comment type="caution">
    <text evidence="1">The sequence shown here is derived from an EMBL/GenBank/DDBJ whole genome shotgun (WGS) entry which is preliminary data.</text>
</comment>
<protein>
    <submittedName>
        <fullName evidence="1">Uncharacterized protein</fullName>
    </submittedName>
</protein>